<dbReference type="InterPro" id="IPR016039">
    <property type="entry name" value="Thiolase-like"/>
</dbReference>
<proteinExistence type="predicted"/>
<dbReference type="AlphaFoldDB" id="W1NKR5"/>
<keyword evidence="1" id="KW-0012">Acyltransferase</keyword>
<dbReference type="GO" id="GO:0016747">
    <property type="term" value="F:acyltransferase activity, transferring groups other than amino-acyl groups"/>
    <property type="evidence" value="ECO:0007669"/>
    <property type="project" value="InterPro"/>
</dbReference>
<dbReference type="EMBL" id="KI397331">
    <property type="protein sequence ID" value="ERM96061.1"/>
    <property type="molecule type" value="Genomic_DNA"/>
</dbReference>
<organism evidence="3 4">
    <name type="scientific">Amborella trichopoda</name>
    <dbReference type="NCBI Taxonomy" id="13333"/>
    <lineage>
        <taxon>Eukaryota</taxon>
        <taxon>Viridiplantae</taxon>
        <taxon>Streptophyta</taxon>
        <taxon>Embryophyta</taxon>
        <taxon>Tracheophyta</taxon>
        <taxon>Spermatophyta</taxon>
        <taxon>Magnoliopsida</taxon>
        <taxon>Amborellales</taxon>
        <taxon>Amborellaceae</taxon>
        <taxon>Amborella</taxon>
    </lineage>
</organism>
<evidence type="ECO:0000259" key="2">
    <source>
        <dbReference type="Pfam" id="PF08392"/>
    </source>
</evidence>
<dbReference type="InterPro" id="IPR012392">
    <property type="entry name" value="3-ktacl-CoA_syn"/>
</dbReference>
<keyword evidence="4" id="KW-1185">Reference proteome</keyword>
<gene>
    <name evidence="3" type="ORF">AMTR_s00129p00102190</name>
</gene>
<dbReference type="InterPro" id="IPR013601">
    <property type="entry name" value="FAE1_typ3_polyketide_synth"/>
</dbReference>
<dbReference type="STRING" id="13333.W1NKR5"/>
<dbReference type="Proteomes" id="UP000017836">
    <property type="component" value="Unassembled WGS sequence"/>
</dbReference>
<accession>W1NKR5</accession>
<dbReference type="eggNOG" id="ENOG502QPKZ">
    <property type="taxonomic scope" value="Eukaryota"/>
</dbReference>
<feature type="domain" description="FAE" evidence="2">
    <location>
        <begin position="57"/>
        <end position="148"/>
    </location>
</feature>
<name>W1NKR5_AMBTC</name>
<reference evidence="4" key="1">
    <citation type="journal article" date="2013" name="Science">
        <title>The Amborella genome and the evolution of flowering plants.</title>
        <authorList>
            <consortium name="Amborella Genome Project"/>
        </authorList>
    </citation>
    <scope>NUCLEOTIDE SEQUENCE [LARGE SCALE GENOMIC DNA]</scope>
</reference>
<dbReference type="PANTHER" id="PTHR31561">
    <property type="entry name" value="3-KETOACYL-COA SYNTHASE"/>
    <property type="match status" value="1"/>
</dbReference>
<dbReference type="GO" id="GO:0016020">
    <property type="term" value="C:membrane"/>
    <property type="evidence" value="ECO:0007669"/>
    <property type="project" value="InterPro"/>
</dbReference>
<dbReference type="HOGENOM" id="CLU_1761243_0_0_1"/>
<evidence type="ECO:0000313" key="3">
    <source>
        <dbReference type="EMBL" id="ERM96061.1"/>
    </source>
</evidence>
<dbReference type="Gene3D" id="3.40.47.10">
    <property type="match status" value="1"/>
</dbReference>
<dbReference type="Pfam" id="PF08392">
    <property type="entry name" value="FAE1_CUT1_RppA"/>
    <property type="match status" value="1"/>
</dbReference>
<evidence type="ECO:0000313" key="4">
    <source>
        <dbReference type="Proteomes" id="UP000017836"/>
    </source>
</evidence>
<keyword evidence="1" id="KW-0808">Transferase</keyword>
<dbReference type="Gramene" id="ERM96061">
    <property type="protein sequence ID" value="ERM96061"/>
    <property type="gene ID" value="AMTR_s00129p00102190"/>
</dbReference>
<dbReference type="GO" id="GO:0006633">
    <property type="term" value="P:fatty acid biosynthetic process"/>
    <property type="evidence" value="ECO:0007669"/>
    <property type="project" value="InterPro"/>
</dbReference>
<evidence type="ECO:0000256" key="1">
    <source>
        <dbReference type="ARBA" id="ARBA00023315"/>
    </source>
</evidence>
<sequence length="148" mass="16514">MATAAVQLLRMRPEEILRQCHSLHLGVVQILCSSLFIVSWRVSTLSPSLAPFTWLITHVVQILERSGLGERTCVSPALHYIPPDPTIDDARAEAELIIFSAVMRMGIKPQDVDILIVNCSLFSLTPYLSDLVANKYKMRGNIKILNLS</sequence>
<dbReference type="SUPFAM" id="SSF53901">
    <property type="entry name" value="Thiolase-like"/>
    <property type="match status" value="1"/>
</dbReference>
<protein>
    <recommendedName>
        <fullName evidence="2">FAE domain-containing protein</fullName>
    </recommendedName>
</protein>